<accession>A0A085ND15</accession>
<evidence type="ECO:0000313" key="3">
    <source>
        <dbReference type="Proteomes" id="UP000030764"/>
    </source>
</evidence>
<gene>
    <name evidence="1" type="ORF">M513_05240</name>
    <name evidence="2" type="ORF">M514_05240</name>
</gene>
<protein>
    <submittedName>
        <fullName evidence="2">Uncharacterized protein</fullName>
    </submittedName>
</protein>
<dbReference type="AlphaFoldDB" id="A0A085ND15"/>
<evidence type="ECO:0000313" key="1">
    <source>
        <dbReference type="EMBL" id="KFD53973.1"/>
    </source>
</evidence>
<dbReference type="Proteomes" id="UP000030758">
    <property type="component" value="Unassembled WGS sequence"/>
</dbReference>
<organism evidence="2">
    <name type="scientific">Trichuris suis</name>
    <name type="common">pig whipworm</name>
    <dbReference type="NCBI Taxonomy" id="68888"/>
    <lineage>
        <taxon>Eukaryota</taxon>
        <taxon>Metazoa</taxon>
        <taxon>Ecdysozoa</taxon>
        <taxon>Nematoda</taxon>
        <taxon>Enoplea</taxon>
        <taxon>Dorylaimia</taxon>
        <taxon>Trichinellida</taxon>
        <taxon>Trichuridae</taxon>
        <taxon>Trichuris</taxon>
    </lineage>
</organism>
<dbReference type="EMBL" id="KL363212">
    <property type="protein sequence ID" value="KFD53973.1"/>
    <property type="molecule type" value="Genomic_DNA"/>
</dbReference>
<sequence>MTAKNEPRDYWLLIRYDVMLIGNKKKASMLSGSTSRTQSFDVQAYLVLLRNWCWSSAIKRVVRTGYKDQGFQIVNEEEYQIHDRALTAEELRLIGEQRSSFLGAESTRGSVNVK</sequence>
<reference evidence="2 3" key="1">
    <citation type="journal article" date="2014" name="Nat. Genet.">
        <title>Genome and transcriptome of the porcine whipworm Trichuris suis.</title>
        <authorList>
            <person name="Jex A.R."/>
            <person name="Nejsum P."/>
            <person name="Schwarz E.M."/>
            <person name="Hu L."/>
            <person name="Young N.D."/>
            <person name="Hall R.S."/>
            <person name="Korhonen P.K."/>
            <person name="Liao S."/>
            <person name="Thamsborg S."/>
            <person name="Xia J."/>
            <person name="Xu P."/>
            <person name="Wang S."/>
            <person name="Scheerlinck J.P."/>
            <person name="Hofmann A."/>
            <person name="Sternberg P.W."/>
            <person name="Wang J."/>
            <person name="Gasser R.B."/>
        </authorList>
    </citation>
    <scope>NUCLEOTIDE SEQUENCE [LARGE SCALE GENOMIC DNA]</scope>
    <source>
        <strain evidence="2">DCEP-RM93F</strain>
        <strain evidence="1">DCEP-RM93M</strain>
    </source>
</reference>
<name>A0A085ND15_9BILA</name>
<evidence type="ECO:0000313" key="2">
    <source>
        <dbReference type="EMBL" id="KFD67361.1"/>
    </source>
</evidence>
<dbReference type="EMBL" id="KL367515">
    <property type="protein sequence ID" value="KFD67361.1"/>
    <property type="molecule type" value="Genomic_DNA"/>
</dbReference>
<proteinExistence type="predicted"/>
<keyword evidence="3" id="KW-1185">Reference proteome</keyword>
<dbReference type="Proteomes" id="UP000030764">
    <property type="component" value="Unassembled WGS sequence"/>
</dbReference>